<name>A0ABS6FHH9_9FIRM</name>
<gene>
    <name evidence="1" type="ORF">KQI68_07200</name>
</gene>
<accession>A0ABS6FHH9</accession>
<dbReference type="RefSeq" id="WP_216549459.1">
    <property type="nucleotide sequence ID" value="NZ_JAHLQO010000004.1"/>
</dbReference>
<dbReference type="EMBL" id="JAHLQO010000004">
    <property type="protein sequence ID" value="MBU5669625.1"/>
    <property type="molecule type" value="Genomic_DNA"/>
</dbReference>
<organism evidence="1 2">
    <name type="scientific">Peptoniphilus ovalis</name>
    <dbReference type="NCBI Taxonomy" id="2841503"/>
    <lineage>
        <taxon>Bacteria</taxon>
        <taxon>Bacillati</taxon>
        <taxon>Bacillota</taxon>
        <taxon>Tissierellia</taxon>
        <taxon>Tissierellales</taxon>
        <taxon>Peptoniphilaceae</taxon>
        <taxon>Peptoniphilus</taxon>
    </lineage>
</organism>
<sequence length="140" mass="17068">MTITQLKRYAKLYGYELEEDMIFHDLRNSRQFGTNLIRIDKDERNVIFIENNYCVDNDLKMISKAIQFAETPIENRGELRYYVPLPHLKTSDGEQQYLTHKDNTWFASRRNEELRQTWKKKDLKYIPEEYKNFVKPYTEM</sequence>
<protein>
    <submittedName>
        <fullName evidence="1">Uncharacterized protein</fullName>
    </submittedName>
</protein>
<evidence type="ECO:0000313" key="1">
    <source>
        <dbReference type="EMBL" id="MBU5669625.1"/>
    </source>
</evidence>
<proteinExistence type="predicted"/>
<dbReference type="Proteomes" id="UP000783742">
    <property type="component" value="Unassembled WGS sequence"/>
</dbReference>
<comment type="caution">
    <text evidence="1">The sequence shown here is derived from an EMBL/GenBank/DDBJ whole genome shotgun (WGS) entry which is preliminary data.</text>
</comment>
<evidence type="ECO:0000313" key="2">
    <source>
        <dbReference type="Proteomes" id="UP000783742"/>
    </source>
</evidence>
<keyword evidence="2" id="KW-1185">Reference proteome</keyword>
<reference evidence="1 2" key="1">
    <citation type="submission" date="2021-06" db="EMBL/GenBank/DDBJ databases">
        <authorList>
            <person name="Sun Q."/>
            <person name="Li D."/>
        </authorList>
    </citation>
    <scope>NUCLEOTIDE SEQUENCE [LARGE SCALE GENOMIC DNA]</scope>
    <source>
        <strain evidence="1 2">MSJ-1</strain>
    </source>
</reference>